<dbReference type="GO" id="GO:0000045">
    <property type="term" value="P:autophagosome assembly"/>
    <property type="evidence" value="ECO:0007669"/>
    <property type="project" value="UniProtKB-UniRule"/>
</dbReference>
<dbReference type="GeneID" id="19320621"/>
<dbReference type="InterPro" id="IPR045326">
    <property type="entry name" value="ATG17-like_dom"/>
</dbReference>
<feature type="domain" description="Autophagy-related protein 11 C-terminal" evidence="10">
    <location>
        <begin position="1050"/>
        <end position="1202"/>
    </location>
</feature>
<evidence type="ECO:0000256" key="1">
    <source>
        <dbReference type="ARBA" id="ARBA00009729"/>
    </source>
</evidence>
<feature type="compositionally biased region" description="Low complexity" evidence="8">
    <location>
        <begin position="1221"/>
        <end position="1233"/>
    </location>
</feature>
<feature type="domain" description="Autophagy protein ATG17-like" evidence="9">
    <location>
        <begin position="147"/>
        <end position="495"/>
    </location>
</feature>
<dbReference type="OrthoDB" id="447953at2759"/>
<feature type="compositionally biased region" description="Low complexity" evidence="8">
    <location>
        <begin position="1728"/>
        <end position="1751"/>
    </location>
</feature>
<dbReference type="eggNOG" id="ENOG502QVZE">
    <property type="taxonomic scope" value="Eukaryota"/>
</dbReference>
<reference evidence="11 12" key="1">
    <citation type="journal article" date="2013" name="Plant Cell">
        <title>The transition from a phytopathogenic smut ancestor to an anamorphic biocontrol agent deciphered by comparative whole-genome analysis.</title>
        <authorList>
            <person name="Lefebvre F."/>
            <person name="Joly D.L."/>
            <person name="Labbe C."/>
            <person name="Teichmann B."/>
            <person name="Linning R."/>
            <person name="Belzile F."/>
            <person name="Bakkeren G."/>
            <person name="Belanger R.R."/>
        </authorList>
    </citation>
    <scope>NUCLEOTIDE SEQUENCE [LARGE SCALE GENOMIC DNA]</scope>
    <source>
        <strain evidence="11 12">PF-1</strain>
    </source>
</reference>
<keyword evidence="4 6" id="KW-0072">Autophagy</keyword>
<dbReference type="EMBL" id="KE361649">
    <property type="protein sequence ID" value="EPQ25874.1"/>
    <property type="molecule type" value="Genomic_DNA"/>
</dbReference>
<dbReference type="InterPro" id="IPR040040">
    <property type="entry name" value="ATG11"/>
</dbReference>
<dbReference type="GO" id="GO:0019901">
    <property type="term" value="F:protein kinase binding"/>
    <property type="evidence" value="ECO:0007669"/>
    <property type="project" value="TreeGrafter"/>
</dbReference>
<evidence type="ECO:0000256" key="8">
    <source>
        <dbReference type="SAM" id="MobiDB-lite"/>
    </source>
</evidence>
<comment type="similarity">
    <text evidence="1 6">Belongs to the ATG11 family.</text>
</comment>
<feature type="compositionally biased region" description="Low complexity" evidence="8">
    <location>
        <begin position="1673"/>
        <end position="1705"/>
    </location>
</feature>
<feature type="compositionally biased region" description="Acidic residues" evidence="8">
    <location>
        <begin position="603"/>
        <end position="616"/>
    </location>
</feature>
<keyword evidence="6" id="KW-0926">Vacuole</keyword>
<dbReference type="GO" id="GO:0015031">
    <property type="term" value="P:protein transport"/>
    <property type="evidence" value="ECO:0007669"/>
    <property type="project" value="UniProtKB-KW"/>
</dbReference>
<dbReference type="Proteomes" id="UP000053664">
    <property type="component" value="Unassembled WGS sequence"/>
</dbReference>
<comment type="subcellular location">
    <subcellularLocation>
        <location evidence="6">Preautophagosomal structure membrane</location>
        <topology evidence="6">Peripheral membrane protein</topology>
    </subcellularLocation>
    <subcellularLocation>
        <location evidence="6">Vacuole membrane</location>
        <topology evidence="6">Peripheral membrane protein</topology>
    </subcellularLocation>
    <text evidence="6">During pexophagy, accumulates in the vacuolar membrane region, where the peroxisomes contact the vacuole.</text>
</comment>
<feature type="region of interest" description="Disordered" evidence="8">
    <location>
        <begin position="603"/>
        <end position="632"/>
    </location>
</feature>
<sequence length="1916" mass="202876">MTTMKVIRAHDGRSFNVNQPLAQFHTLDDLLDCLSLATEIPSDAIICMTADGSQLKDDVVEHIARLERERGGDVQQTPASQPKQQQQQQQQQSPPPPTPPPPIEFFVFNRDFLYTDAEALAAELADVAELAPAVGELEVIHPPTPKSLEALVAWSNRTADHVAVHESRSRDLVDHIRCMLRSTQVALLNLRSHSDSIRRGADALAELATTELARMQGLLDGHERDLRILSMVAIHPRLLSAGSSGSGSGSAHNQSSTAAGKERHLGDYVSRVKMNAVADACARVYSELRDRITALEESRHQLDADTEALSREVEATDVAPSADTLHEASEAAARAAELLRFIDASCSPNDQGWPATYDRLDDATYDEVVAATDELVLLDDVARQSALRLVQDRNDMLARCLELLQDISSLQSEFADLGAGLAAVDADLHSNKVDGFKHLHRLKNMLWAYGATVLEVVRRREFARHFLSKSQALAELMAKLSATERKRRQRYRSNVFGQLPWEVKGMEELAPALEITTARTGGSDGGGGVAELGREDLEALLQLLDAVERRLVEEEGAEAAATEVASPIQEVKVALQRLMVVLDDWEGEFAFLVHTQLLGDDERFEDEEDEDDDVGDLDSGSDTSMRAHTRQRARWARLEAARGRARTAAPADRTEIEALERQLQDERDARKKDEEAVSAAHRSEIDALRAKLDDLGRELAAERAQSEQMVRQRTAAAEAERDAVRADLELERERRLNMGDELSHLRTALEEARRAEAEARQEAIEEGDHASEVEAHLHAMQVELDEARAARLDASNRIEALLSQGSGAEQELRAAQQRIDELTEQVTAAHAETSRVRETVAEIEAAKERQIRSHRAEADGDRAILEEKVRALEHDLHDQRIRTKRAEDGRKPDHDAIELLRGQLRAADDAHEEMVKQMDQARELADQAEAARRDVETSRQQMLEAVRPLLSRSHQLRKAVRAMPALSSSSSSSAKAAAAVAGQSSSLPPPPPSSSSLQQVRGAGSSMALSVVSEAERQAAMEAFESDAEAADVDVTLEALRAFDPAEAFDEVRAKLDSLTTLIRKWQKAYKSSNEKTQRALAAARDKIAFRNFQPGDLALFLPTRNSTAKPWAAFNISFPHFFLRATGQLAEQLKTKEWIVARIVAITDQVATNGDRRRAADEASTANGNGSGSGTANGGDVVDGNPFQLAEGVRFYLLDVETWNGPSAAPPALRSRKSSAALPAGERGAAAASTDIGKRERGPERRKSDILPSRGAPISGASVRDEEENPRKDRTTSAAVADDAEKTGNDSKAFQRRASEGDRPSEPVVGLTTAANASNDVACDNEAEAETGQRPSTPPLLTPDGSPLQPAPPHPPQPGLVDATIGRGTAAVDHSTAEPQTPAANDALHSPPVSSERRPRSRDAHATSLSEIAANAAMSPTRSSTGPSALTRAIRASSPVSLRGVERLHNGSGGLALPRTGTGMGISGSSFGGSTAPPPPALGASTAYGGNTYGGNTYGGTSSGPGNGGGDGASSSATTNGSDSKRSAIMERAAALPAFGRASGRSNMRFESRRHQQHGNRNGAGGMSSAPASQTMAVAATIDSALAPANPFSQSPSAGALSSSLAAQPLRRTTLSQRTDAPAVVVVAEDEGQEGEGKGKGGQAQQGSQPPKVQRWTEPAVASAIPTRNVRRGSSTGRTSGFSITSSPSTGTMGSPRGLAGSLAGPPPGPTSQISTEQATGRSTLGSSAESARAAPRPSTPAAAAAASSPNTRTFSGSGAGFLSQTLGRFSGQAAGPPWSSPPPSASTAHNSTSTVTAAHAADAAAAAGGSTTKGTMSAMPGSESGNSPKAATTSARRRSRPGLDAVLPFRRGASETAAAATALAGQTRADSGDDGEREGPTAAAAAAAVEGPSGPASGGSSAASQMLRRVGGFL</sequence>
<feature type="compositionally biased region" description="Polar residues" evidence="8">
    <location>
        <begin position="1712"/>
        <end position="1727"/>
    </location>
</feature>
<keyword evidence="3 6" id="KW-0653">Protein transport</keyword>
<feature type="region of interest" description="Disordered" evidence="8">
    <location>
        <begin position="242"/>
        <end position="262"/>
    </location>
</feature>
<evidence type="ECO:0000256" key="3">
    <source>
        <dbReference type="ARBA" id="ARBA00022927"/>
    </source>
</evidence>
<dbReference type="GO" id="GO:0060090">
    <property type="term" value="F:molecular adaptor activity"/>
    <property type="evidence" value="ECO:0007669"/>
    <property type="project" value="TreeGrafter"/>
</dbReference>
<feature type="compositionally biased region" description="Pro residues" evidence="8">
    <location>
        <begin position="93"/>
        <end position="102"/>
    </location>
</feature>
<feature type="compositionally biased region" description="Low complexity" evidence="8">
    <location>
        <begin position="1787"/>
        <end position="1820"/>
    </location>
</feature>
<dbReference type="GO" id="GO:0034045">
    <property type="term" value="C:phagophore assembly site membrane"/>
    <property type="evidence" value="ECO:0007669"/>
    <property type="project" value="UniProtKB-SubCell"/>
</dbReference>
<dbReference type="RefSeq" id="XP_007882282.1">
    <property type="nucleotide sequence ID" value="XM_007884091.1"/>
</dbReference>
<dbReference type="GO" id="GO:1990316">
    <property type="term" value="C:Atg1/ULK1 kinase complex"/>
    <property type="evidence" value="ECO:0007669"/>
    <property type="project" value="TreeGrafter"/>
</dbReference>
<protein>
    <recommendedName>
        <fullName evidence="6">Autophagy-related protein 11</fullName>
    </recommendedName>
</protein>
<comment type="subunit">
    <text evidence="6">Homodimer.</text>
</comment>
<keyword evidence="5 7" id="KW-0175">Coiled coil</keyword>
<feature type="compositionally biased region" description="Gly residues" evidence="8">
    <location>
        <begin position="1492"/>
        <end position="1513"/>
    </location>
</feature>
<evidence type="ECO:0000256" key="4">
    <source>
        <dbReference type="ARBA" id="ARBA00023006"/>
    </source>
</evidence>
<keyword evidence="2 6" id="KW-0813">Transport</keyword>
<dbReference type="GO" id="GO:0005774">
    <property type="term" value="C:vacuolar membrane"/>
    <property type="evidence" value="ECO:0007669"/>
    <property type="project" value="UniProtKB-SubCell"/>
</dbReference>
<organism evidence="11 12">
    <name type="scientific">Pseudozyma flocculosa PF-1</name>
    <dbReference type="NCBI Taxonomy" id="1277687"/>
    <lineage>
        <taxon>Eukaryota</taxon>
        <taxon>Fungi</taxon>
        <taxon>Dikarya</taxon>
        <taxon>Basidiomycota</taxon>
        <taxon>Ustilaginomycotina</taxon>
        <taxon>Ustilaginomycetes</taxon>
        <taxon>Ustilaginales</taxon>
        <taxon>Ustilaginaceae</taxon>
        <taxon>Pseudozyma</taxon>
    </lineage>
</organism>
<feature type="compositionally biased region" description="Low complexity" evidence="8">
    <location>
        <begin position="1514"/>
        <end position="1523"/>
    </location>
</feature>
<feature type="compositionally biased region" description="Polar residues" evidence="8">
    <location>
        <begin position="1752"/>
        <end position="1769"/>
    </location>
</feature>
<dbReference type="PANTHER" id="PTHR13222">
    <property type="entry name" value="RB1-INDUCIBLE COILED-COIL"/>
    <property type="match status" value="1"/>
</dbReference>
<feature type="compositionally biased region" description="Pro residues" evidence="8">
    <location>
        <begin position="1350"/>
        <end position="1359"/>
    </location>
</feature>
<feature type="compositionally biased region" description="Polar residues" evidence="8">
    <location>
        <begin position="1419"/>
        <end position="1429"/>
    </location>
</feature>
<feature type="region of interest" description="Disordered" evidence="8">
    <location>
        <begin position="662"/>
        <end position="682"/>
    </location>
</feature>
<feature type="compositionally biased region" description="Basic and acidic residues" evidence="8">
    <location>
        <begin position="1396"/>
        <end position="1406"/>
    </location>
</feature>
<dbReference type="GO" id="GO:0034727">
    <property type="term" value="P:piecemeal microautophagy of the nucleus"/>
    <property type="evidence" value="ECO:0007669"/>
    <property type="project" value="TreeGrafter"/>
</dbReference>
<evidence type="ECO:0000256" key="2">
    <source>
        <dbReference type="ARBA" id="ARBA00022448"/>
    </source>
</evidence>
<feature type="compositionally biased region" description="Low complexity" evidence="8">
    <location>
        <begin position="75"/>
        <end position="92"/>
    </location>
</feature>
<dbReference type="InterPro" id="IPR019460">
    <property type="entry name" value="Atg11_C"/>
</dbReference>
<feature type="coiled-coil region" evidence="7">
    <location>
        <begin position="285"/>
        <end position="312"/>
    </location>
</feature>
<dbReference type="Pfam" id="PF10377">
    <property type="entry name" value="ATG11"/>
    <property type="match status" value="1"/>
</dbReference>
<dbReference type="HOGENOM" id="CLU_235489_0_0_1"/>
<comment type="function">
    <text evidence="6">Involved in cytoplasm to vacuole transport (Cvt), pexophagy, mitophagy and nucleophagy. Recruits mitochondria for their selective degradation via autophagy (mitophagy) during starvation. Works as scaffold proteins that recruit ATG proteins to the pre-autophagosome (PAS), the site of vesicle/autophagosome formation. Required for the Cvt vesicles completion.</text>
</comment>
<feature type="compositionally biased region" description="Low complexity" evidence="8">
    <location>
        <begin position="1882"/>
        <end position="1906"/>
    </location>
</feature>
<feature type="region of interest" description="Disordered" evidence="8">
    <location>
        <begin position="1613"/>
        <end position="1916"/>
    </location>
</feature>
<proteinExistence type="inferred from homology"/>
<feature type="coiled-coil region" evidence="7">
    <location>
        <begin position="530"/>
        <end position="557"/>
    </location>
</feature>
<feature type="region of interest" description="Disordered" evidence="8">
    <location>
        <begin position="977"/>
        <end position="1002"/>
    </location>
</feature>
<name>A0A061H196_9BASI</name>
<evidence type="ECO:0000259" key="10">
    <source>
        <dbReference type="Pfam" id="PF10377"/>
    </source>
</evidence>
<evidence type="ECO:0000313" key="12">
    <source>
        <dbReference type="Proteomes" id="UP000053664"/>
    </source>
</evidence>
<feature type="region of interest" description="Disordered" evidence="8">
    <location>
        <begin position="1207"/>
        <end position="1574"/>
    </location>
</feature>
<evidence type="ECO:0000256" key="6">
    <source>
        <dbReference type="RuleBase" id="RU367075"/>
    </source>
</evidence>
<gene>
    <name evidence="11" type="ORF">PFL1_06548</name>
</gene>
<evidence type="ECO:0000313" key="11">
    <source>
        <dbReference type="EMBL" id="EPQ25874.1"/>
    </source>
</evidence>
<feature type="compositionally biased region" description="Basic and acidic residues" evidence="8">
    <location>
        <begin position="1237"/>
        <end position="1250"/>
    </location>
</feature>
<evidence type="ECO:0000256" key="7">
    <source>
        <dbReference type="SAM" id="Coils"/>
    </source>
</evidence>
<evidence type="ECO:0000259" key="9">
    <source>
        <dbReference type="Pfam" id="PF04108"/>
    </source>
</evidence>
<feature type="compositionally biased region" description="Low complexity" evidence="8">
    <location>
        <begin position="977"/>
        <end position="986"/>
    </location>
</feature>
<dbReference type="Pfam" id="PF04108">
    <property type="entry name" value="ATG17_like"/>
    <property type="match status" value="1"/>
</dbReference>
<dbReference type="GO" id="GO:0061709">
    <property type="term" value="P:reticulophagy"/>
    <property type="evidence" value="ECO:0007669"/>
    <property type="project" value="TreeGrafter"/>
</dbReference>
<feature type="compositionally biased region" description="Low complexity" evidence="8">
    <location>
        <begin position="1856"/>
        <end position="1871"/>
    </location>
</feature>
<keyword evidence="6" id="KW-0472">Membrane</keyword>
<dbReference type="PANTHER" id="PTHR13222:SF1">
    <property type="entry name" value="RB1-INDUCIBLE COILED-COIL PROTEIN 1"/>
    <property type="match status" value="1"/>
</dbReference>
<dbReference type="KEGG" id="pfp:PFL1_06548"/>
<feature type="region of interest" description="Disordered" evidence="8">
    <location>
        <begin position="70"/>
        <end position="102"/>
    </location>
</feature>
<accession>A0A061H196</accession>
<dbReference type="GO" id="GO:0034517">
    <property type="term" value="P:ribophagy"/>
    <property type="evidence" value="ECO:0007669"/>
    <property type="project" value="TreeGrafter"/>
</dbReference>
<evidence type="ECO:0000256" key="5">
    <source>
        <dbReference type="ARBA" id="ARBA00023054"/>
    </source>
</evidence>
<dbReference type="GO" id="GO:0000422">
    <property type="term" value="P:autophagy of mitochondrion"/>
    <property type="evidence" value="ECO:0007669"/>
    <property type="project" value="TreeGrafter"/>
</dbReference>
<dbReference type="GO" id="GO:1903599">
    <property type="term" value="P:positive regulation of autophagy of mitochondrion"/>
    <property type="evidence" value="ECO:0007669"/>
    <property type="project" value="UniProtKB-UniRule"/>
</dbReference>
<feature type="region of interest" description="Disordered" evidence="8">
    <location>
        <begin position="1155"/>
        <end position="1184"/>
    </location>
</feature>